<dbReference type="PRINTS" id="PR00385">
    <property type="entry name" value="P450"/>
</dbReference>
<evidence type="ECO:0000313" key="6">
    <source>
        <dbReference type="Proteomes" id="UP000192917"/>
    </source>
</evidence>
<gene>
    <name evidence="5" type="ORF">SAMN05428998_115119</name>
</gene>
<evidence type="ECO:0000256" key="3">
    <source>
        <dbReference type="PIRSR" id="PIRSR602401-1"/>
    </source>
</evidence>
<keyword evidence="6" id="KW-1185">Reference proteome</keyword>
<dbReference type="EMBL" id="FWZX01000015">
    <property type="protein sequence ID" value="SMF44274.1"/>
    <property type="molecule type" value="Genomic_DNA"/>
</dbReference>
<keyword evidence="4" id="KW-0560">Oxidoreductase</keyword>
<keyword evidence="3 4" id="KW-0349">Heme</keyword>
<dbReference type="Gene3D" id="1.10.630.10">
    <property type="entry name" value="Cytochrome P450"/>
    <property type="match status" value="1"/>
</dbReference>
<dbReference type="PROSITE" id="PS00086">
    <property type="entry name" value="CYTOCHROME_P450"/>
    <property type="match status" value="1"/>
</dbReference>
<name>A0A1Y6C5K1_9PROT</name>
<keyword evidence="4" id="KW-0503">Monooxygenase</keyword>
<keyword evidence="3 4" id="KW-0408">Iron</keyword>
<accession>A0A1Y6C5K1</accession>
<protein>
    <submittedName>
        <fullName evidence="5">Cytochrome P450</fullName>
    </submittedName>
</protein>
<evidence type="ECO:0000256" key="2">
    <source>
        <dbReference type="ARBA" id="ARBA00010617"/>
    </source>
</evidence>
<dbReference type="SUPFAM" id="SSF48264">
    <property type="entry name" value="Cytochrome P450"/>
    <property type="match status" value="1"/>
</dbReference>
<dbReference type="GO" id="GO:0005506">
    <property type="term" value="F:iron ion binding"/>
    <property type="evidence" value="ECO:0007669"/>
    <property type="project" value="InterPro"/>
</dbReference>
<feature type="binding site" description="axial binding residue" evidence="3">
    <location>
        <position position="400"/>
    </location>
    <ligand>
        <name>heme</name>
        <dbReference type="ChEBI" id="CHEBI:30413"/>
    </ligand>
    <ligandPart>
        <name>Fe</name>
        <dbReference type="ChEBI" id="CHEBI:18248"/>
    </ligandPart>
</feature>
<dbReference type="GO" id="GO:0004497">
    <property type="term" value="F:monooxygenase activity"/>
    <property type="evidence" value="ECO:0007669"/>
    <property type="project" value="UniProtKB-KW"/>
</dbReference>
<proteinExistence type="inferred from homology"/>
<dbReference type="InterPro" id="IPR002401">
    <property type="entry name" value="Cyt_P450_E_grp-I"/>
</dbReference>
<dbReference type="PANTHER" id="PTHR24305">
    <property type="entry name" value="CYTOCHROME P450"/>
    <property type="match status" value="1"/>
</dbReference>
<evidence type="ECO:0000256" key="4">
    <source>
        <dbReference type="RuleBase" id="RU000461"/>
    </source>
</evidence>
<organism evidence="5 6">
    <name type="scientific">Tistlia consotensis USBA 355</name>
    <dbReference type="NCBI Taxonomy" id="560819"/>
    <lineage>
        <taxon>Bacteria</taxon>
        <taxon>Pseudomonadati</taxon>
        <taxon>Pseudomonadota</taxon>
        <taxon>Alphaproteobacteria</taxon>
        <taxon>Rhodospirillales</taxon>
        <taxon>Rhodovibrionaceae</taxon>
        <taxon>Tistlia</taxon>
    </lineage>
</organism>
<keyword evidence="3 4" id="KW-0479">Metal-binding</keyword>
<dbReference type="InterPro" id="IPR036396">
    <property type="entry name" value="Cyt_P450_sf"/>
</dbReference>
<comment type="cofactor">
    <cofactor evidence="1 3">
        <name>heme</name>
        <dbReference type="ChEBI" id="CHEBI:30413"/>
    </cofactor>
</comment>
<evidence type="ECO:0000313" key="5">
    <source>
        <dbReference type="EMBL" id="SMF44274.1"/>
    </source>
</evidence>
<dbReference type="PANTHER" id="PTHR24305:SF166">
    <property type="entry name" value="CYTOCHROME P450 12A4, MITOCHONDRIAL-RELATED"/>
    <property type="match status" value="1"/>
</dbReference>
<comment type="similarity">
    <text evidence="2 4">Belongs to the cytochrome P450 family.</text>
</comment>
<dbReference type="AlphaFoldDB" id="A0A1Y6C5K1"/>
<dbReference type="GO" id="GO:0020037">
    <property type="term" value="F:heme binding"/>
    <property type="evidence" value="ECO:0007669"/>
    <property type="project" value="InterPro"/>
</dbReference>
<dbReference type="InterPro" id="IPR001128">
    <property type="entry name" value="Cyt_P450"/>
</dbReference>
<dbReference type="GO" id="GO:0016705">
    <property type="term" value="F:oxidoreductase activity, acting on paired donors, with incorporation or reduction of molecular oxygen"/>
    <property type="evidence" value="ECO:0007669"/>
    <property type="project" value="InterPro"/>
</dbReference>
<reference evidence="5 6" key="1">
    <citation type="submission" date="2017-04" db="EMBL/GenBank/DDBJ databases">
        <authorList>
            <person name="Afonso C.L."/>
            <person name="Miller P.J."/>
            <person name="Scott M.A."/>
            <person name="Spackman E."/>
            <person name="Goraichik I."/>
            <person name="Dimitrov K.M."/>
            <person name="Suarez D.L."/>
            <person name="Swayne D.E."/>
        </authorList>
    </citation>
    <scope>NUCLEOTIDE SEQUENCE [LARGE SCALE GENOMIC DNA]</scope>
    <source>
        <strain evidence="5 6">USBA 355</strain>
    </source>
</reference>
<evidence type="ECO:0000256" key="1">
    <source>
        <dbReference type="ARBA" id="ARBA00001971"/>
    </source>
</evidence>
<dbReference type="InterPro" id="IPR017972">
    <property type="entry name" value="Cyt_P450_CS"/>
</dbReference>
<dbReference type="STRING" id="560819.SAMN05428998_115119"/>
<dbReference type="Pfam" id="PF00067">
    <property type="entry name" value="p450"/>
    <property type="match status" value="1"/>
</dbReference>
<dbReference type="Proteomes" id="UP000192917">
    <property type="component" value="Unassembled WGS sequence"/>
</dbReference>
<dbReference type="InterPro" id="IPR050121">
    <property type="entry name" value="Cytochrome_P450_monoxygenase"/>
</dbReference>
<dbReference type="PRINTS" id="PR00463">
    <property type="entry name" value="EP450I"/>
</dbReference>
<sequence>MAGDGREEGVGRPLPGRRGRALRNLRVGFRDYAAFLGRLHDEFGPIATFDLPSTTVCAVFDAELMQEALVAKRACFEKGPALKRAGFLGGSTILTGDGEPHRRRRRLLLPAFHGEALAGYAGLVIGAAADLSGGWRDGATVDLAAEMQRLTLRIETGAFFGTDSRVEPAVLSDAIEGMRWDMKLLFLPWSGLLRRLPLPQSRKARRAFGRLDAAIREVVRKARADTGARVDLVSLLARARDEAGGYAALSDSEVRDECYAVLLAAHEATVNAMVWAFHHLACRPETQVRLERELDAVLAGRPPAPADLESLPFARAVFDETLRLTPPIAFFGRRAIADCTIGGYRIPAGTTVQMAVLTAQRDPRHFPEPDRFLPERWLEEGGGPGDGIAFLAFGGGNRLCVGGAFARMAAVLVLATVVQRWRFQPLLAGPVETTSLVIYRPKHGLPMRLMARRDVPASDGGARA</sequence>